<keyword evidence="3" id="KW-1185">Reference proteome</keyword>
<gene>
    <name evidence="2" type="ORF">QO034_08615</name>
</gene>
<evidence type="ECO:0000313" key="2">
    <source>
        <dbReference type="EMBL" id="MDK3073168.1"/>
    </source>
</evidence>
<dbReference type="EMBL" id="JASNJE010000007">
    <property type="protein sequence ID" value="MDK3073168.1"/>
    <property type="molecule type" value="Genomic_DNA"/>
</dbReference>
<dbReference type="InterPro" id="IPR021139">
    <property type="entry name" value="NYN"/>
</dbReference>
<evidence type="ECO:0000313" key="3">
    <source>
        <dbReference type="Proteomes" id="UP001227126"/>
    </source>
</evidence>
<protein>
    <submittedName>
        <fullName evidence="2">NYN domain-containing protein</fullName>
    </submittedName>
</protein>
<reference evidence="2 3" key="1">
    <citation type="submission" date="2023-05" db="EMBL/GenBank/DDBJ databases">
        <title>Sedimentitalea sp. nov. JM2-8.</title>
        <authorList>
            <person name="Huang J."/>
        </authorList>
    </citation>
    <scope>NUCLEOTIDE SEQUENCE [LARGE SCALE GENOMIC DNA]</scope>
    <source>
        <strain evidence="2 3">JM2-8</strain>
    </source>
</reference>
<proteinExistence type="predicted"/>
<organism evidence="2 3">
    <name type="scientific">Sedimentitalea xiamensis</name>
    <dbReference type="NCBI Taxonomy" id="3050037"/>
    <lineage>
        <taxon>Bacteria</taxon>
        <taxon>Pseudomonadati</taxon>
        <taxon>Pseudomonadota</taxon>
        <taxon>Alphaproteobacteria</taxon>
        <taxon>Rhodobacterales</taxon>
        <taxon>Paracoccaceae</taxon>
        <taxon>Sedimentitalea</taxon>
    </lineage>
</organism>
<comment type="caution">
    <text evidence="2">The sequence shown here is derived from an EMBL/GenBank/DDBJ whole genome shotgun (WGS) entry which is preliminary data.</text>
</comment>
<dbReference type="RefSeq" id="WP_284485102.1">
    <property type="nucleotide sequence ID" value="NZ_JASNJE010000007.1"/>
</dbReference>
<dbReference type="Proteomes" id="UP001227126">
    <property type="component" value="Unassembled WGS sequence"/>
</dbReference>
<dbReference type="PANTHER" id="PTHR35811">
    <property type="entry name" value="SLR1870 PROTEIN"/>
    <property type="match status" value="1"/>
</dbReference>
<dbReference type="Gene3D" id="3.40.50.1010">
    <property type="entry name" value="5'-nuclease"/>
    <property type="match status" value="1"/>
</dbReference>
<dbReference type="PANTHER" id="PTHR35811:SF1">
    <property type="entry name" value="HTH OST-TYPE DOMAIN-CONTAINING PROTEIN"/>
    <property type="match status" value="1"/>
</dbReference>
<dbReference type="CDD" id="cd11297">
    <property type="entry name" value="PIN_LabA-like_N_1"/>
    <property type="match status" value="1"/>
</dbReference>
<name>A0ABT7FDH2_9RHOB</name>
<dbReference type="Pfam" id="PF01936">
    <property type="entry name" value="NYN"/>
    <property type="match status" value="1"/>
</dbReference>
<evidence type="ECO:0000259" key="1">
    <source>
        <dbReference type="Pfam" id="PF01936"/>
    </source>
</evidence>
<accession>A0ABT7FDH2</accession>
<sequence length="244" mass="26793">MTLSAPVSEMFVEDHAVAVLIDGENIAASHAQTILKQARQQGVPRIRRVYGDAALLKGWDAEPEVDLIHTRCGKNSADMKLAIDAVDLAARGLTRRFVIVSSDGDFTHLARHLCERGHRVTGMGGVQTPEAFQRACGWFVTLEALTDRIESEAGQTSLPLRPTELTTVLAGLPLHKAVAEILRRESGTSWIEVASLNGMVRRHIGMRITACPEKSWNGFLTKYGNMFQCDGKGAARRVRLRVPL</sequence>
<feature type="domain" description="NYN" evidence="1">
    <location>
        <begin position="17"/>
        <end position="142"/>
    </location>
</feature>